<dbReference type="InterPro" id="IPR020843">
    <property type="entry name" value="ER"/>
</dbReference>
<evidence type="ECO:0000259" key="2">
    <source>
        <dbReference type="SMART" id="SM00829"/>
    </source>
</evidence>
<dbReference type="PANTHER" id="PTHR43677:SF4">
    <property type="entry name" value="QUINONE OXIDOREDUCTASE-LIKE PROTEIN 2"/>
    <property type="match status" value="1"/>
</dbReference>
<evidence type="ECO:0000313" key="3">
    <source>
        <dbReference type="EMBL" id="KAK5955109.1"/>
    </source>
</evidence>
<proteinExistence type="predicted"/>
<dbReference type="SMART" id="SM00829">
    <property type="entry name" value="PKS_ER"/>
    <property type="match status" value="1"/>
</dbReference>
<dbReference type="Gene3D" id="3.40.50.720">
    <property type="entry name" value="NAD(P)-binding Rossmann-like Domain"/>
    <property type="match status" value="1"/>
</dbReference>
<dbReference type="InterPro" id="IPR013154">
    <property type="entry name" value="ADH-like_N"/>
</dbReference>
<dbReference type="PANTHER" id="PTHR43677">
    <property type="entry name" value="SHORT-CHAIN DEHYDROGENASE/REDUCTASE"/>
    <property type="match status" value="1"/>
</dbReference>
<comment type="caution">
    <text evidence="3">The sequence shown here is derived from an EMBL/GenBank/DDBJ whole genome shotgun (WGS) entry which is preliminary data.</text>
</comment>
<dbReference type="Pfam" id="PF00107">
    <property type="entry name" value="ADH_zinc_N"/>
    <property type="match status" value="1"/>
</dbReference>
<dbReference type="InterPro" id="IPR013149">
    <property type="entry name" value="ADH-like_C"/>
</dbReference>
<dbReference type="InterPro" id="IPR036291">
    <property type="entry name" value="NAD(P)-bd_dom_sf"/>
</dbReference>
<dbReference type="GO" id="GO:0005739">
    <property type="term" value="C:mitochondrion"/>
    <property type="evidence" value="ECO:0007669"/>
    <property type="project" value="TreeGrafter"/>
</dbReference>
<keyword evidence="4" id="KW-1185">Reference proteome</keyword>
<protein>
    <recommendedName>
        <fullName evidence="2">Enoyl reductase (ER) domain-containing protein</fullName>
    </recommendedName>
</protein>
<dbReference type="Proteomes" id="UP001316803">
    <property type="component" value="Unassembled WGS sequence"/>
</dbReference>
<feature type="domain" description="Enoyl reductase (ER)" evidence="2">
    <location>
        <begin position="12"/>
        <end position="350"/>
    </location>
</feature>
<dbReference type="Gene3D" id="3.90.180.10">
    <property type="entry name" value="Medium-chain alcohol dehydrogenases, catalytic domain"/>
    <property type="match status" value="1"/>
</dbReference>
<dbReference type="CDD" id="cd08241">
    <property type="entry name" value="QOR1"/>
    <property type="match status" value="1"/>
</dbReference>
<gene>
    <name evidence="3" type="ORF">OHC33_003788</name>
</gene>
<evidence type="ECO:0000313" key="4">
    <source>
        <dbReference type="Proteomes" id="UP001316803"/>
    </source>
</evidence>
<organism evidence="3 4">
    <name type="scientific">Knufia fluminis</name>
    <dbReference type="NCBI Taxonomy" id="191047"/>
    <lineage>
        <taxon>Eukaryota</taxon>
        <taxon>Fungi</taxon>
        <taxon>Dikarya</taxon>
        <taxon>Ascomycota</taxon>
        <taxon>Pezizomycotina</taxon>
        <taxon>Eurotiomycetes</taxon>
        <taxon>Chaetothyriomycetidae</taxon>
        <taxon>Chaetothyriales</taxon>
        <taxon>Trichomeriaceae</taxon>
        <taxon>Knufia</taxon>
    </lineage>
</organism>
<feature type="region of interest" description="Disordered" evidence="1">
    <location>
        <begin position="1"/>
        <end position="25"/>
    </location>
</feature>
<reference evidence="3 4" key="1">
    <citation type="submission" date="2022-12" db="EMBL/GenBank/DDBJ databases">
        <title>Genomic features and morphological characterization of a novel Knufia sp. strain isolated from spacecraft assembly facility.</title>
        <authorList>
            <person name="Teixeira M."/>
            <person name="Chander A.M."/>
            <person name="Stajich J.E."/>
            <person name="Venkateswaran K."/>
        </authorList>
    </citation>
    <scope>NUCLEOTIDE SEQUENCE [LARGE SCALE GENOMIC DNA]</scope>
    <source>
        <strain evidence="3 4">FJI-L2-BK-P2</strain>
    </source>
</reference>
<name>A0AAN8EGB2_9EURO</name>
<evidence type="ECO:0000256" key="1">
    <source>
        <dbReference type="SAM" id="MobiDB-lite"/>
    </source>
</evidence>
<dbReference type="GO" id="GO:0016491">
    <property type="term" value="F:oxidoreductase activity"/>
    <property type="evidence" value="ECO:0007669"/>
    <property type="project" value="InterPro"/>
</dbReference>
<dbReference type="AlphaFoldDB" id="A0AAN8EGB2"/>
<sequence>MRAVKLTHYVKGPSELHPTTEPTPLPSPNQYLIRIHAAGTNFFDLLQIQGKYQHQPPLPHYTGAEFAGVILATPTQSGGTGSKVVSSNDGTINAQTAHKFKVGDRVFGQGMGAYATHILAPESSLFPIPEGWSFEDAAGLYVTMPTAYGGLIVRGQLQANEWCLIHAGAGGVGLSAVMIAKAVGATVIATAGNERKRQICLDYGADYVIDYRDKNWPQKVIEITSKNRTGNGKAGVDVVYDPVGMIDPSIKCITWNGRLVVIGFAGGNIEKLALNRVLLKNISIVGLHWGRYAVMENETLHSTWKGIFEMINKGQIRGITYTDKKYVGLDSLPAALIALGGRDTWGKVAITIPEDEEERGSRSKL</sequence>
<dbReference type="InterPro" id="IPR051397">
    <property type="entry name" value="Zn-ADH-like_protein"/>
</dbReference>
<dbReference type="EMBL" id="JAKLMC020000007">
    <property type="protein sequence ID" value="KAK5955109.1"/>
    <property type="molecule type" value="Genomic_DNA"/>
</dbReference>
<dbReference type="SUPFAM" id="SSF51735">
    <property type="entry name" value="NAD(P)-binding Rossmann-fold domains"/>
    <property type="match status" value="1"/>
</dbReference>
<dbReference type="Pfam" id="PF08240">
    <property type="entry name" value="ADH_N"/>
    <property type="match status" value="1"/>
</dbReference>
<dbReference type="SUPFAM" id="SSF50129">
    <property type="entry name" value="GroES-like"/>
    <property type="match status" value="1"/>
</dbReference>
<dbReference type="InterPro" id="IPR011032">
    <property type="entry name" value="GroES-like_sf"/>
</dbReference>
<accession>A0AAN8EGB2</accession>